<evidence type="ECO:0000313" key="3">
    <source>
        <dbReference type="Proteomes" id="UP000727907"/>
    </source>
</evidence>
<evidence type="ECO:0000256" key="1">
    <source>
        <dbReference type="SAM" id="SignalP"/>
    </source>
</evidence>
<keyword evidence="1" id="KW-0732">Signal</keyword>
<name>A0ABS6IMW0_9HYPH</name>
<dbReference type="EMBL" id="JAHOPB010000002">
    <property type="protein sequence ID" value="MBU8875937.1"/>
    <property type="molecule type" value="Genomic_DNA"/>
</dbReference>
<evidence type="ECO:0000313" key="2">
    <source>
        <dbReference type="EMBL" id="MBU8875937.1"/>
    </source>
</evidence>
<gene>
    <name evidence="2" type="ORF">KQ910_19350</name>
</gene>
<accession>A0ABS6IMW0</accession>
<feature type="signal peptide" evidence="1">
    <location>
        <begin position="1"/>
        <end position="25"/>
    </location>
</feature>
<sequence length="145" mass="16100">MLKRRSVIAGGLVLAAAPMVARAVAAQGAKKPILIFAGDETSEACKVWRTQWEPLFKQAPVFQKVDYRVVFTKTPQLLLKPASWPADLRWVLDAFLMSEVGIEQGAETPRFFLIQGGQITFTAVGNNAWRDVMWPTLLDVTNSQP</sequence>
<protein>
    <submittedName>
        <fullName evidence="2">Uncharacterized protein</fullName>
    </submittedName>
</protein>
<proteinExistence type="predicted"/>
<comment type="caution">
    <text evidence="2">The sequence shown here is derived from an EMBL/GenBank/DDBJ whole genome shotgun (WGS) entry which is preliminary data.</text>
</comment>
<dbReference type="Proteomes" id="UP000727907">
    <property type="component" value="Unassembled WGS sequence"/>
</dbReference>
<organism evidence="2 3">
    <name type="scientific">Reyranella humidisoli</name>
    <dbReference type="NCBI Taxonomy" id="2849149"/>
    <lineage>
        <taxon>Bacteria</taxon>
        <taxon>Pseudomonadati</taxon>
        <taxon>Pseudomonadota</taxon>
        <taxon>Alphaproteobacteria</taxon>
        <taxon>Hyphomicrobiales</taxon>
        <taxon>Reyranellaceae</taxon>
        <taxon>Reyranella</taxon>
    </lineage>
</organism>
<feature type="chain" id="PRO_5046898354" evidence="1">
    <location>
        <begin position="26"/>
        <end position="145"/>
    </location>
</feature>
<dbReference type="RefSeq" id="WP_216964348.1">
    <property type="nucleotide sequence ID" value="NZ_JAHOPB010000002.1"/>
</dbReference>
<keyword evidence="3" id="KW-1185">Reference proteome</keyword>
<reference evidence="2 3" key="1">
    <citation type="submission" date="2021-06" db="EMBL/GenBank/DDBJ databases">
        <authorList>
            <person name="Lee D.H."/>
        </authorList>
    </citation>
    <scope>NUCLEOTIDE SEQUENCE [LARGE SCALE GENOMIC DNA]</scope>
    <source>
        <strain evidence="2 3">MMS21-HV4-11</strain>
    </source>
</reference>